<feature type="region of interest" description="Disordered" evidence="1">
    <location>
        <begin position="1"/>
        <end position="223"/>
    </location>
</feature>
<dbReference type="OrthoDB" id="3364608at2759"/>
<sequence length="354" mass="38554">MSTSGVLDSSPVPIPPARPSLKRSASVASLPTPPRTTHKKRGRSKASTVFESSEDEKKGDVSDDDEEEGGILLDRHKKRRTLDSIAAVLSGVEEGDEDDEDAFWMGTSPAKKRTQAQARDRRGKAGSSRLRGKSTSEKQERVVAPVSPPPSRRQVRATTPPPPPVTPPRRPRAGPSRTTKKVLPMPVRDSPNNPFLDDSPASVPASSPEPHTPTPTQYEEKERITYVFRGVKTTFRNPHYKATSSARTLLSPSHPDFSPSEACPPKILFPTARKSKTKAQTASSVASRRSPTADDSTADEDEDAGIAFPRERLFRDELGELKEKEMAGVSVLNGEKDEPGRRALGPPRTTKTDS</sequence>
<accession>A0A067QAE5</accession>
<feature type="compositionally biased region" description="Low complexity" evidence="1">
    <location>
        <begin position="199"/>
        <end position="209"/>
    </location>
</feature>
<dbReference type="AlphaFoldDB" id="A0A067QAE5"/>
<feature type="compositionally biased region" description="Pro residues" evidence="1">
    <location>
        <begin position="159"/>
        <end position="168"/>
    </location>
</feature>
<evidence type="ECO:0000313" key="2">
    <source>
        <dbReference type="EMBL" id="KDQ60462.1"/>
    </source>
</evidence>
<gene>
    <name evidence="2" type="ORF">JAAARDRAFT_68001</name>
</gene>
<dbReference type="Proteomes" id="UP000027265">
    <property type="component" value="Unassembled WGS sequence"/>
</dbReference>
<protein>
    <submittedName>
        <fullName evidence="2">Uncharacterized protein</fullName>
    </submittedName>
</protein>
<name>A0A067QAE5_9AGAM</name>
<evidence type="ECO:0000256" key="1">
    <source>
        <dbReference type="SAM" id="MobiDB-lite"/>
    </source>
</evidence>
<dbReference type="STRING" id="933084.A0A067QAE5"/>
<feature type="compositionally biased region" description="Acidic residues" evidence="1">
    <location>
        <begin position="93"/>
        <end position="102"/>
    </location>
</feature>
<keyword evidence="3" id="KW-1185">Reference proteome</keyword>
<dbReference type="HOGENOM" id="CLU_043844_0_0_1"/>
<dbReference type="InParanoid" id="A0A067QAE5"/>
<dbReference type="EMBL" id="KL197714">
    <property type="protein sequence ID" value="KDQ60462.1"/>
    <property type="molecule type" value="Genomic_DNA"/>
</dbReference>
<reference evidence="3" key="1">
    <citation type="journal article" date="2014" name="Proc. Natl. Acad. Sci. U.S.A.">
        <title>Extensive sampling of basidiomycete genomes demonstrates inadequacy of the white-rot/brown-rot paradigm for wood decay fungi.</title>
        <authorList>
            <person name="Riley R."/>
            <person name="Salamov A.A."/>
            <person name="Brown D.W."/>
            <person name="Nagy L.G."/>
            <person name="Floudas D."/>
            <person name="Held B.W."/>
            <person name="Levasseur A."/>
            <person name="Lombard V."/>
            <person name="Morin E."/>
            <person name="Otillar R."/>
            <person name="Lindquist E.A."/>
            <person name="Sun H."/>
            <person name="LaButti K.M."/>
            <person name="Schmutz J."/>
            <person name="Jabbour D."/>
            <person name="Luo H."/>
            <person name="Baker S.E."/>
            <person name="Pisabarro A.G."/>
            <person name="Walton J.D."/>
            <person name="Blanchette R.A."/>
            <person name="Henrissat B."/>
            <person name="Martin F."/>
            <person name="Cullen D."/>
            <person name="Hibbett D.S."/>
            <person name="Grigoriev I.V."/>
        </authorList>
    </citation>
    <scope>NUCLEOTIDE SEQUENCE [LARGE SCALE GENOMIC DNA]</scope>
    <source>
        <strain evidence="3">MUCL 33604</strain>
    </source>
</reference>
<feature type="region of interest" description="Disordered" evidence="1">
    <location>
        <begin position="324"/>
        <end position="354"/>
    </location>
</feature>
<organism evidence="2 3">
    <name type="scientific">Jaapia argillacea MUCL 33604</name>
    <dbReference type="NCBI Taxonomy" id="933084"/>
    <lineage>
        <taxon>Eukaryota</taxon>
        <taxon>Fungi</taxon>
        <taxon>Dikarya</taxon>
        <taxon>Basidiomycota</taxon>
        <taxon>Agaricomycotina</taxon>
        <taxon>Agaricomycetes</taxon>
        <taxon>Agaricomycetidae</taxon>
        <taxon>Jaapiales</taxon>
        <taxon>Jaapiaceae</taxon>
        <taxon>Jaapia</taxon>
    </lineage>
</organism>
<feature type="compositionally biased region" description="Polar residues" evidence="1">
    <location>
        <begin position="278"/>
        <end position="290"/>
    </location>
</feature>
<feature type="region of interest" description="Disordered" evidence="1">
    <location>
        <begin position="243"/>
        <end position="311"/>
    </location>
</feature>
<evidence type="ECO:0000313" key="3">
    <source>
        <dbReference type="Proteomes" id="UP000027265"/>
    </source>
</evidence>
<proteinExistence type="predicted"/>